<accession>A0AAD1ZT19</accession>
<sequence length="164" mass="18716">MMECFAIFKDKSKSLEPRSAPELSNPLVQLHQIIWIQGGYPNPLVRLHPLGEKEQNLRVFSLSEQAAEDWGRSPFLLYSEGMKVVLVVFIKDGVGLGLLCWPWSVEVVVGTLSSLKDGTRRKPKSRNIEQLKGYLFHKHKLIMCSLCLEGRKYLLQLMSGEFQN</sequence>
<reference evidence="1" key="1">
    <citation type="submission" date="2023-05" db="EMBL/GenBank/DDBJ databases">
        <authorList>
            <person name="Huff M."/>
        </authorList>
    </citation>
    <scope>NUCLEOTIDE SEQUENCE</scope>
</reference>
<gene>
    <name evidence="1" type="ORF">FPE_LOCUS22438</name>
</gene>
<proteinExistence type="predicted"/>
<dbReference type="EMBL" id="OU503048">
    <property type="protein sequence ID" value="CAI9775008.1"/>
    <property type="molecule type" value="Genomic_DNA"/>
</dbReference>
<organism evidence="1 2">
    <name type="scientific">Fraxinus pennsylvanica</name>
    <dbReference type="NCBI Taxonomy" id="56036"/>
    <lineage>
        <taxon>Eukaryota</taxon>
        <taxon>Viridiplantae</taxon>
        <taxon>Streptophyta</taxon>
        <taxon>Embryophyta</taxon>
        <taxon>Tracheophyta</taxon>
        <taxon>Spermatophyta</taxon>
        <taxon>Magnoliopsida</taxon>
        <taxon>eudicotyledons</taxon>
        <taxon>Gunneridae</taxon>
        <taxon>Pentapetalae</taxon>
        <taxon>asterids</taxon>
        <taxon>lamiids</taxon>
        <taxon>Lamiales</taxon>
        <taxon>Oleaceae</taxon>
        <taxon>Oleeae</taxon>
        <taxon>Fraxinus</taxon>
    </lineage>
</organism>
<keyword evidence="2" id="KW-1185">Reference proteome</keyword>
<evidence type="ECO:0000313" key="2">
    <source>
        <dbReference type="Proteomes" id="UP000834106"/>
    </source>
</evidence>
<dbReference type="Proteomes" id="UP000834106">
    <property type="component" value="Chromosome 13"/>
</dbReference>
<protein>
    <submittedName>
        <fullName evidence="1">Uncharacterized protein</fullName>
    </submittedName>
</protein>
<evidence type="ECO:0000313" key="1">
    <source>
        <dbReference type="EMBL" id="CAI9775008.1"/>
    </source>
</evidence>
<name>A0AAD1ZT19_9LAMI</name>
<dbReference type="AlphaFoldDB" id="A0AAD1ZT19"/>